<evidence type="ECO:0000313" key="1">
    <source>
        <dbReference type="EMBL" id="PXX74656.1"/>
    </source>
</evidence>
<dbReference type="RefSeq" id="WP_022938875.1">
    <property type="nucleotide sequence ID" value="NZ_CABKRQ010000007.1"/>
</dbReference>
<name>A0A318KEI4_9FIRM</name>
<protein>
    <submittedName>
        <fullName evidence="1">HK97 family phage portal protein</fullName>
    </submittedName>
</protein>
<dbReference type="AlphaFoldDB" id="A0A318KEI4"/>
<dbReference type="OrthoDB" id="9765386at2"/>
<evidence type="ECO:0000313" key="2">
    <source>
        <dbReference type="Proteomes" id="UP000247612"/>
    </source>
</evidence>
<dbReference type="InterPro" id="IPR006944">
    <property type="entry name" value="Phage/GTA_portal"/>
</dbReference>
<organism evidence="1 2">
    <name type="scientific">Dielma fastidiosa</name>
    <dbReference type="NCBI Taxonomy" id="1034346"/>
    <lineage>
        <taxon>Bacteria</taxon>
        <taxon>Bacillati</taxon>
        <taxon>Bacillota</taxon>
        <taxon>Erysipelotrichia</taxon>
        <taxon>Erysipelotrichales</taxon>
        <taxon>Erysipelotrichaceae</taxon>
        <taxon>Dielma</taxon>
    </lineage>
</organism>
<dbReference type="Proteomes" id="UP000247612">
    <property type="component" value="Unassembled WGS sequence"/>
</dbReference>
<dbReference type="STRING" id="1034346.GCA_000313565_02591"/>
<reference evidence="1 2" key="1">
    <citation type="submission" date="2018-05" db="EMBL/GenBank/DDBJ databases">
        <title>Genomic Encyclopedia of Type Strains, Phase IV (KMG-IV): sequencing the most valuable type-strain genomes for metagenomic binning, comparative biology and taxonomic classification.</title>
        <authorList>
            <person name="Goeker M."/>
        </authorList>
    </citation>
    <scope>NUCLEOTIDE SEQUENCE [LARGE SCALE GENOMIC DNA]</scope>
    <source>
        <strain evidence="1 2">JC118</strain>
    </source>
</reference>
<proteinExistence type="predicted"/>
<comment type="caution">
    <text evidence="1">The sequence shown here is derived from an EMBL/GenBank/DDBJ whole genome shotgun (WGS) entry which is preliminary data.</text>
</comment>
<gene>
    <name evidence="1" type="ORF">DES51_12242</name>
</gene>
<dbReference type="Pfam" id="PF04860">
    <property type="entry name" value="Phage_portal"/>
    <property type="match status" value="1"/>
</dbReference>
<sequence>MGIRNKIKSFFNKSESITRFEMVTSSGNGFYSWNGKLYKSDIIRACIRPKTKAVGKALAKHIRTEKDGIKVNPEPYIKMLLKYPNPYMTFQQMIEKVMNQYQLNNNAFIYINRDSNGYPTELYPIPAVNCEAVYDKQGYLYLRCMMMNGKVVTYPYTDIIHLKNDYNNNDIFGDSPIEVLKPLMEIVTTTDQGIVKAIKNSGIIKWLLKFNNSLRPDDIKRNTKQFVDDYLSFETDTMGAAGIDNKVDAIQIDPKDYVPNAAQMDRTINRLYSFFNTNEKIVQNKFTEDEWTAYYEGSVETDLIQLSQTFTRRIFTRREIGTGNEIVFEAANLQYASMSTKLNMVQMVDRGAMTPNEWRAVLGMAPVEGGDKPIRRLDTQVVKEGGE</sequence>
<dbReference type="EMBL" id="QJKH01000022">
    <property type="protein sequence ID" value="PXX74656.1"/>
    <property type="molecule type" value="Genomic_DNA"/>
</dbReference>
<accession>A0A318KEI4</accession>
<keyword evidence="2" id="KW-1185">Reference proteome</keyword>